<gene>
    <name evidence="2" type="ORF">HU200_027932</name>
</gene>
<protein>
    <recommendedName>
        <fullName evidence="4">F-box domain-containing protein</fullName>
    </recommendedName>
</protein>
<dbReference type="InterPro" id="IPR036047">
    <property type="entry name" value="F-box-like_dom_sf"/>
</dbReference>
<organism evidence="2 3">
    <name type="scientific">Digitaria exilis</name>
    <dbReference type="NCBI Taxonomy" id="1010633"/>
    <lineage>
        <taxon>Eukaryota</taxon>
        <taxon>Viridiplantae</taxon>
        <taxon>Streptophyta</taxon>
        <taxon>Embryophyta</taxon>
        <taxon>Tracheophyta</taxon>
        <taxon>Spermatophyta</taxon>
        <taxon>Magnoliopsida</taxon>
        <taxon>Liliopsida</taxon>
        <taxon>Poales</taxon>
        <taxon>Poaceae</taxon>
        <taxon>PACMAD clade</taxon>
        <taxon>Panicoideae</taxon>
        <taxon>Panicodae</taxon>
        <taxon>Paniceae</taxon>
        <taxon>Anthephorinae</taxon>
        <taxon>Digitaria</taxon>
    </lineage>
</organism>
<evidence type="ECO:0000313" key="3">
    <source>
        <dbReference type="Proteomes" id="UP000636709"/>
    </source>
</evidence>
<reference evidence="2" key="1">
    <citation type="submission" date="2020-07" db="EMBL/GenBank/DDBJ databases">
        <title>Genome sequence and genetic diversity analysis of an under-domesticated orphan crop, white fonio (Digitaria exilis).</title>
        <authorList>
            <person name="Bennetzen J.L."/>
            <person name="Chen S."/>
            <person name="Ma X."/>
            <person name="Wang X."/>
            <person name="Yssel A.E.J."/>
            <person name="Chaluvadi S.R."/>
            <person name="Johnson M."/>
            <person name="Gangashetty P."/>
            <person name="Hamidou F."/>
            <person name="Sanogo M.D."/>
            <person name="Zwaenepoel A."/>
            <person name="Wallace J."/>
            <person name="Van De Peer Y."/>
            <person name="Van Deynze A."/>
        </authorList>
    </citation>
    <scope>NUCLEOTIDE SEQUENCE</scope>
    <source>
        <tissue evidence="2">Leaves</tissue>
    </source>
</reference>
<dbReference type="Proteomes" id="UP000636709">
    <property type="component" value="Unassembled WGS sequence"/>
</dbReference>
<evidence type="ECO:0008006" key="4">
    <source>
        <dbReference type="Google" id="ProtNLM"/>
    </source>
</evidence>
<evidence type="ECO:0000313" key="2">
    <source>
        <dbReference type="EMBL" id="KAF8713948.1"/>
    </source>
</evidence>
<dbReference type="AlphaFoldDB" id="A0A835C0P9"/>
<dbReference type="SUPFAM" id="SSF81383">
    <property type="entry name" value="F-box domain"/>
    <property type="match status" value="1"/>
</dbReference>
<keyword evidence="3" id="KW-1185">Reference proteome</keyword>
<name>A0A835C0P9_9POAL</name>
<evidence type="ECO:0000256" key="1">
    <source>
        <dbReference type="SAM" id="MobiDB-lite"/>
    </source>
</evidence>
<feature type="compositionally biased region" description="Basic and acidic residues" evidence="1">
    <location>
        <begin position="175"/>
        <end position="189"/>
    </location>
</feature>
<feature type="region of interest" description="Disordered" evidence="1">
    <location>
        <begin position="166"/>
        <end position="206"/>
    </location>
</feature>
<dbReference type="PANTHER" id="PTHR32133">
    <property type="entry name" value="OS07G0120400 PROTEIN"/>
    <property type="match status" value="1"/>
</dbReference>
<dbReference type="EMBL" id="JACEFO010001739">
    <property type="protein sequence ID" value="KAF8713948.1"/>
    <property type="molecule type" value="Genomic_DNA"/>
</dbReference>
<sequence length="292" mass="32230">MVALRPKLILGSWPIVERPISASEVGHRRWLPTLPWRPHLSSTTWKAAVICAASTGGAAWDHLDCHRGPFFVVFVAGISANSSAASVYSSETGAGIFAIDLKSGETKEAGKGTVYRTSVVPYTSFCTPGVYLNSGIEPLFAYLFSATSCREQPYLLLARTLPKQSRASPRSRLIPSKDEGEKGMRRDEPAGSAAVGHAEDGGSDTALSDLTEDLITEILLRITPEKLDNEHHKHVAGVCRSWRRILSDAGFRRRYVDLHRAAITARREAERARLVAERIRHCRDLLRTSYYS</sequence>
<proteinExistence type="predicted"/>
<accession>A0A835C0P9</accession>
<comment type="caution">
    <text evidence="2">The sequence shown here is derived from an EMBL/GenBank/DDBJ whole genome shotgun (WGS) entry which is preliminary data.</text>
</comment>